<keyword evidence="2 4" id="KW-1133">Transmembrane helix</keyword>
<keyword evidence="1 4" id="KW-0812">Transmembrane</keyword>
<reference evidence="6 7" key="1">
    <citation type="submission" date="2018-09" db="EMBL/GenBank/DDBJ databases">
        <title>Marinorhizobium profundi gen. nov., sp. nov., isolated from a deep-sea sediment sample from the New Britain Trench and proposal of Marinorhizobiaceae fam. nov. in the order Rhizobiales of the class Alphaproteobacteria.</title>
        <authorList>
            <person name="Cao J."/>
        </authorList>
    </citation>
    <scope>NUCLEOTIDE SEQUENCE [LARGE SCALE GENOMIC DNA]</scope>
    <source>
        <strain evidence="6 7">WS11</strain>
    </source>
</reference>
<gene>
    <name evidence="6" type="ORF">D5400_20875</name>
</gene>
<sequence>MENITYALAIIVMAAVAVVLVRGLFHMMRGGDGVTSNKLMQMRILLQFIAIVLIVVTLLLTNGGR</sequence>
<keyword evidence="7" id="KW-1185">Reference proteome</keyword>
<proteinExistence type="predicted"/>
<dbReference type="Pfam" id="PF04588">
    <property type="entry name" value="HIG_1_N"/>
    <property type="match status" value="1"/>
</dbReference>
<dbReference type="RefSeq" id="WP_126012334.1">
    <property type="nucleotide sequence ID" value="NZ_CP032509.1"/>
</dbReference>
<evidence type="ECO:0000256" key="2">
    <source>
        <dbReference type="ARBA" id="ARBA00022989"/>
    </source>
</evidence>
<dbReference type="NCBIfam" id="NF033233">
    <property type="entry name" value="twin_helix"/>
    <property type="match status" value="1"/>
</dbReference>
<dbReference type="InterPro" id="IPR007667">
    <property type="entry name" value="Hypoxia_induced_domain"/>
</dbReference>
<feature type="domain" description="HIG1" evidence="5">
    <location>
        <begin position="1"/>
        <end position="65"/>
    </location>
</feature>
<dbReference type="Proteomes" id="UP000268192">
    <property type="component" value="Chromosome"/>
</dbReference>
<name>A0A3Q8XTP6_9HYPH</name>
<evidence type="ECO:0000313" key="6">
    <source>
        <dbReference type="EMBL" id="AZN73412.1"/>
    </source>
</evidence>
<keyword evidence="3 4" id="KW-0472">Membrane</keyword>
<dbReference type="KEGG" id="abaw:D5400_20875"/>
<evidence type="ECO:0000256" key="1">
    <source>
        <dbReference type="ARBA" id="ARBA00022692"/>
    </source>
</evidence>
<protein>
    <submittedName>
        <fullName evidence="6">Twin transmembrane helix small protein</fullName>
    </submittedName>
</protein>
<dbReference type="AlphaFoldDB" id="A0A3Q8XTP6"/>
<evidence type="ECO:0000256" key="3">
    <source>
        <dbReference type="ARBA" id="ARBA00023136"/>
    </source>
</evidence>
<dbReference type="PROSITE" id="PS51503">
    <property type="entry name" value="HIG1"/>
    <property type="match status" value="1"/>
</dbReference>
<dbReference type="EMBL" id="CP032509">
    <property type="protein sequence ID" value="AZN73412.1"/>
    <property type="molecule type" value="Genomic_DNA"/>
</dbReference>
<accession>A0A3Q8XTP6</accession>
<feature type="transmembrane region" description="Helical" evidence="4">
    <location>
        <begin position="6"/>
        <end position="25"/>
    </location>
</feature>
<evidence type="ECO:0000259" key="5">
    <source>
        <dbReference type="PROSITE" id="PS51503"/>
    </source>
</evidence>
<organism evidence="6 7">
    <name type="scientific">Georhizobium profundi</name>
    <dbReference type="NCBI Taxonomy" id="2341112"/>
    <lineage>
        <taxon>Bacteria</taxon>
        <taxon>Pseudomonadati</taxon>
        <taxon>Pseudomonadota</taxon>
        <taxon>Alphaproteobacteria</taxon>
        <taxon>Hyphomicrobiales</taxon>
        <taxon>Rhizobiaceae</taxon>
        <taxon>Georhizobium</taxon>
    </lineage>
</organism>
<evidence type="ECO:0000256" key="4">
    <source>
        <dbReference type="SAM" id="Phobius"/>
    </source>
</evidence>
<evidence type="ECO:0000313" key="7">
    <source>
        <dbReference type="Proteomes" id="UP000268192"/>
    </source>
</evidence>
<feature type="transmembrane region" description="Helical" evidence="4">
    <location>
        <begin position="45"/>
        <end position="64"/>
    </location>
</feature>